<evidence type="ECO:0000313" key="2">
    <source>
        <dbReference type="EMBL" id="MEA5361819.1"/>
    </source>
</evidence>
<dbReference type="Proteomes" id="UP001304298">
    <property type="component" value="Unassembled WGS sequence"/>
</dbReference>
<reference evidence="2 3" key="1">
    <citation type="submission" date="2023-12" db="EMBL/GenBank/DDBJ databases">
        <title>Amycolatopsis sp. V23-08.</title>
        <authorList>
            <person name="Somphong A."/>
        </authorList>
    </citation>
    <scope>NUCLEOTIDE SEQUENCE [LARGE SCALE GENOMIC DNA]</scope>
    <source>
        <strain evidence="2 3">V23-08</strain>
    </source>
</reference>
<keyword evidence="3" id="KW-1185">Reference proteome</keyword>
<gene>
    <name evidence="2" type="ORF">VA596_19945</name>
</gene>
<dbReference type="PANTHER" id="PTHR43591:SF24">
    <property type="entry name" value="2-METHOXY-6-POLYPRENYL-1,4-BENZOQUINOL METHYLASE, MITOCHONDRIAL"/>
    <property type="match status" value="1"/>
</dbReference>
<proteinExistence type="predicted"/>
<comment type="caution">
    <text evidence="2">The sequence shown here is derived from an EMBL/GenBank/DDBJ whole genome shotgun (WGS) entry which is preliminary data.</text>
</comment>
<evidence type="ECO:0000313" key="3">
    <source>
        <dbReference type="Proteomes" id="UP001304298"/>
    </source>
</evidence>
<dbReference type="Gene3D" id="3.40.50.150">
    <property type="entry name" value="Vaccinia Virus protein VP39"/>
    <property type="match status" value="1"/>
</dbReference>
<dbReference type="InterPro" id="IPR029063">
    <property type="entry name" value="SAM-dependent_MTases_sf"/>
</dbReference>
<dbReference type="EMBL" id="JAYFSI010000004">
    <property type="protein sequence ID" value="MEA5361819.1"/>
    <property type="molecule type" value="Genomic_DNA"/>
</dbReference>
<dbReference type="Pfam" id="PF08241">
    <property type="entry name" value="Methyltransf_11"/>
    <property type="match status" value="1"/>
</dbReference>
<organism evidence="2 3">
    <name type="scientific">Amycolatopsis heterodermiae</name>
    <dbReference type="NCBI Taxonomy" id="3110235"/>
    <lineage>
        <taxon>Bacteria</taxon>
        <taxon>Bacillati</taxon>
        <taxon>Actinomycetota</taxon>
        <taxon>Actinomycetes</taxon>
        <taxon>Pseudonocardiales</taxon>
        <taxon>Pseudonocardiaceae</taxon>
        <taxon>Amycolatopsis</taxon>
    </lineage>
</organism>
<dbReference type="CDD" id="cd02440">
    <property type="entry name" value="AdoMet_MTases"/>
    <property type="match status" value="1"/>
</dbReference>
<dbReference type="RefSeq" id="WP_323329300.1">
    <property type="nucleotide sequence ID" value="NZ_JAYFSI010000004.1"/>
</dbReference>
<keyword evidence="2" id="KW-0489">Methyltransferase</keyword>
<dbReference type="GO" id="GO:0008168">
    <property type="term" value="F:methyltransferase activity"/>
    <property type="evidence" value="ECO:0007669"/>
    <property type="project" value="UniProtKB-KW"/>
</dbReference>
<name>A0ABU5R847_9PSEU</name>
<dbReference type="SUPFAM" id="SSF53335">
    <property type="entry name" value="S-adenosyl-L-methionine-dependent methyltransferases"/>
    <property type="match status" value="1"/>
</dbReference>
<accession>A0ABU5R847</accession>
<feature type="domain" description="Methyltransferase type 11" evidence="1">
    <location>
        <begin position="40"/>
        <end position="133"/>
    </location>
</feature>
<evidence type="ECO:0000259" key="1">
    <source>
        <dbReference type="Pfam" id="PF08241"/>
    </source>
</evidence>
<protein>
    <submittedName>
        <fullName evidence="2">Class I SAM-dependent methyltransferase</fullName>
        <ecNumber evidence="2">2.1.-.-</ecNumber>
    </submittedName>
</protein>
<dbReference type="InterPro" id="IPR013216">
    <property type="entry name" value="Methyltransf_11"/>
</dbReference>
<dbReference type="PANTHER" id="PTHR43591">
    <property type="entry name" value="METHYLTRANSFERASE"/>
    <property type="match status" value="1"/>
</dbReference>
<dbReference type="GO" id="GO:0032259">
    <property type="term" value="P:methylation"/>
    <property type="evidence" value="ECO:0007669"/>
    <property type="project" value="UniProtKB-KW"/>
</dbReference>
<dbReference type="EC" id="2.1.-.-" evidence="2"/>
<sequence length="262" mass="28138">MAGDIWVAGDAYEAYIGRWSRRVAETFVRQLDAPASRRWLDVGCGTGALTSAVVAAGDPAEVVGVDPSEQFLKTARAGVADPRVTFQVADARSLPFEDDRFDVVVTGLVLNFVPDPAQAAAEIARVTAPGGLAAAYVWDLAEGMQLIRHFWEAAGELDPGVPDEGRLFPLCRPEPLGRLWTEAGFGAVSVEEIKVPTVFTGFDDYWTPFLGGQGPAPAYLMTLPEARRSQLRELLRSRLPTSPDGSIPLSARAWVVRGTAAA</sequence>
<keyword evidence="2" id="KW-0808">Transferase</keyword>